<proteinExistence type="predicted"/>
<dbReference type="InterPro" id="IPR015943">
    <property type="entry name" value="WD40/YVTN_repeat-like_dom_sf"/>
</dbReference>
<feature type="domain" description="Two component regulator three Y" evidence="2">
    <location>
        <begin position="722"/>
        <end position="775"/>
    </location>
</feature>
<dbReference type="SUPFAM" id="SSF55874">
    <property type="entry name" value="ATPase domain of HSP90 chaperone/DNA topoisomerase II/histidine kinase"/>
    <property type="match status" value="1"/>
</dbReference>
<dbReference type="Gene3D" id="2.130.10.10">
    <property type="entry name" value="YVTN repeat-like/Quinoprotein amine dehydrogenase"/>
    <property type="match status" value="3"/>
</dbReference>
<evidence type="ECO:0000259" key="1">
    <source>
        <dbReference type="Pfam" id="PF06580"/>
    </source>
</evidence>
<evidence type="ECO:0008006" key="5">
    <source>
        <dbReference type="Google" id="ProtNLM"/>
    </source>
</evidence>
<dbReference type="InterPro" id="IPR036890">
    <property type="entry name" value="HATPase_C_sf"/>
</dbReference>
<dbReference type="InterPro" id="IPR013783">
    <property type="entry name" value="Ig-like_fold"/>
</dbReference>
<reference evidence="3 4" key="1">
    <citation type="submission" date="2016-10" db="EMBL/GenBank/DDBJ databases">
        <title>Arsenicibacter rosenii gen. nov., sp. nov., an efficient arsenic-methylating bacterium isolated from an arsenic-contaminated paddy soil.</title>
        <authorList>
            <person name="Huang K."/>
        </authorList>
    </citation>
    <scope>NUCLEOTIDE SEQUENCE [LARGE SCALE GENOMIC DNA]</scope>
    <source>
        <strain evidence="3 4">SM-1</strain>
    </source>
</reference>
<dbReference type="GO" id="GO:0000155">
    <property type="term" value="F:phosphorelay sensor kinase activity"/>
    <property type="evidence" value="ECO:0007669"/>
    <property type="project" value="InterPro"/>
</dbReference>
<sequence>MRTALAFIGITLLWLLTGGSLCAQPNTLPLEFEHIQEQQGLSHNLMGAILRDRNGFLWLGTIDGLNRFDGTHFTVFKSGLTGKQSLSNNRVHSLCEDKRGYIWIGTRRGINYVDPATQQITRIDSVNGRRLSVCYSIVCDRRGDVWFSDGGIGLVCYRVKTGRYDLYPVSSTDPKMLTAHITRNGLLEDPYRNGLWMTTPEGLHYLDTGTNTFYSHRHNPGALPVFTKHSTSALAMDGSRLIFSDNEAQAIRVFDARTRRLQQAIRLTATRNREPFPVGTIFIDRNHNFWVSSWSFTLFFIEGGTGKATEFFHDEAVKTSVAANFFWDAWQHPDGSIWLATMNGLSITNPERTFYTIYDLKRFDPTINDYFGISSMAADGDTWWLTTPKYLMRFNRITNQFERYLLPVQEENNYTPNLPQVIRDPVRNRLFIRFWRQIVTFDMTRKTFSPFRIPESMLKPDGDTWLSYMDVQGPYLWLYGTFMAGLRYDLQRHTWEKIPIPKPAEHFHITWAAADRQGTYWLNGFPNGFYRLNTSRNRFELHTRNPLPDYYKRCRSFMIDRQNAFWLPADGAGLARYIPASDTFRLWGAKEGVDPNNYGMGSIDEAGQVWVPFYNRFWVFSPQKKHARSFTLQINESEYQYANNLIKLPDGNILASLKGYLVAFMPGRYGKPMPAPQVLINSVSPPDTSYMVGNRTKEMALSVDENTFTIDYSVITPHPIHKYRFKLDGYDDNWREAGRKTMAGYTKIPGGTYTFRVKAIDDDTGTAEATLKIVVDTEFYKKTWFKLLLLLAVAGLTLAFLHYRTQQTAKLHHLQMQATRLERDKTDIQYQNLINHLNPHFLFNSLTSLNSLIVNEPRQASRFLQKLSAIYRYILQNKEKETVSVEHELSFVRHYIDLQQSRFEDGLHITLDVPAGCLTRGVVPVTLQNLLENAIKHNTIEDEKPLYIRVYADGDYLCVENSLQKKHFVETSNKQGLDSLKTLYGYLSDKPVRILDGPDTFTVMVPFL</sequence>
<dbReference type="InterPro" id="IPR010559">
    <property type="entry name" value="Sig_transdc_His_kin_internal"/>
</dbReference>
<dbReference type="Pfam" id="PF07495">
    <property type="entry name" value="Y_Y_Y"/>
    <property type="match status" value="1"/>
</dbReference>
<dbReference type="Pfam" id="PF06580">
    <property type="entry name" value="His_kinase"/>
    <property type="match status" value="1"/>
</dbReference>
<comment type="caution">
    <text evidence="3">The sequence shown here is derived from an EMBL/GenBank/DDBJ whole genome shotgun (WGS) entry which is preliminary data.</text>
</comment>
<dbReference type="InterPro" id="IPR011110">
    <property type="entry name" value="Reg_prop"/>
</dbReference>
<organism evidence="3 4">
    <name type="scientific">Arsenicibacter rosenii</name>
    <dbReference type="NCBI Taxonomy" id="1750698"/>
    <lineage>
        <taxon>Bacteria</taxon>
        <taxon>Pseudomonadati</taxon>
        <taxon>Bacteroidota</taxon>
        <taxon>Cytophagia</taxon>
        <taxon>Cytophagales</taxon>
        <taxon>Spirosomataceae</taxon>
        <taxon>Arsenicibacter</taxon>
    </lineage>
</organism>
<dbReference type="InterPro" id="IPR050640">
    <property type="entry name" value="Bact_2-comp_sensor_kinase"/>
</dbReference>
<evidence type="ECO:0000259" key="2">
    <source>
        <dbReference type="Pfam" id="PF07495"/>
    </source>
</evidence>
<dbReference type="Proteomes" id="UP000181790">
    <property type="component" value="Unassembled WGS sequence"/>
</dbReference>
<dbReference type="OrthoDB" id="900814at2"/>
<evidence type="ECO:0000313" key="3">
    <source>
        <dbReference type="EMBL" id="OIN58245.1"/>
    </source>
</evidence>
<dbReference type="InterPro" id="IPR011123">
    <property type="entry name" value="Y_Y_Y"/>
</dbReference>
<dbReference type="EMBL" id="MORL01000007">
    <property type="protein sequence ID" value="OIN58245.1"/>
    <property type="molecule type" value="Genomic_DNA"/>
</dbReference>
<evidence type="ECO:0000313" key="4">
    <source>
        <dbReference type="Proteomes" id="UP000181790"/>
    </source>
</evidence>
<dbReference type="PANTHER" id="PTHR34220">
    <property type="entry name" value="SENSOR HISTIDINE KINASE YPDA"/>
    <property type="match status" value="1"/>
</dbReference>
<dbReference type="GO" id="GO:0016020">
    <property type="term" value="C:membrane"/>
    <property type="evidence" value="ECO:0007669"/>
    <property type="project" value="InterPro"/>
</dbReference>
<dbReference type="Gene3D" id="2.60.40.10">
    <property type="entry name" value="Immunoglobulins"/>
    <property type="match status" value="1"/>
</dbReference>
<accession>A0A1S2VJ29</accession>
<gene>
    <name evidence="3" type="ORF">BLX24_14655</name>
</gene>
<dbReference type="AlphaFoldDB" id="A0A1S2VJ29"/>
<protein>
    <recommendedName>
        <fullName evidence="5">Histidine kinase</fullName>
    </recommendedName>
</protein>
<name>A0A1S2VJ29_9BACT</name>
<dbReference type="SUPFAM" id="SSF63829">
    <property type="entry name" value="Calcium-dependent phosphotriesterase"/>
    <property type="match status" value="3"/>
</dbReference>
<feature type="domain" description="Signal transduction histidine kinase internal region" evidence="1">
    <location>
        <begin position="829"/>
        <end position="906"/>
    </location>
</feature>
<dbReference type="RefSeq" id="WP_071503917.1">
    <property type="nucleotide sequence ID" value="NZ_MORL01000007.1"/>
</dbReference>
<keyword evidence="4" id="KW-1185">Reference proteome</keyword>
<dbReference type="PANTHER" id="PTHR34220:SF7">
    <property type="entry name" value="SENSOR HISTIDINE KINASE YPDA"/>
    <property type="match status" value="1"/>
</dbReference>
<dbReference type="Pfam" id="PF07494">
    <property type="entry name" value="Reg_prop"/>
    <property type="match status" value="2"/>
</dbReference>